<feature type="domain" description="Cullin N-terminal" evidence="2">
    <location>
        <begin position="6"/>
        <end position="186"/>
    </location>
</feature>
<protein>
    <submittedName>
        <fullName evidence="4">Cullin-1-like</fullName>
    </submittedName>
</protein>
<dbReference type="InterPro" id="IPR045093">
    <property type="entry name" value="Cullin"/>
</dbReference>
<dbReference type="AlphaFoldDB" id="A0A6P5ETM0"/>
<dbReference type="Gene3D" id="1.20.1310.10">
    <property type="entry name" value="Cullin Repeats"/>
    <property type="match status" value="2"/>
</dbReference>
<evidence type="ECO:0000313" key="3">
    <source>
        <dbReference type="Proteomes" id="UP000515123"/>
    </source>
</evidence>
<dbReference type="GO" id="GO:0031625">
    <property type="term" value="F:ubiquitin protein ligase binding"/>
    <property type="evidence" value="ECO:0007669"/>
    <property type="project" value="InterPro"/>
</dbReference>
<comment type="similarity">
    <text evidence="1">Belongs to the cullin family.</text>
</comment>
<organism evidence="3 4">
    <name type="scientific">Ananas comosus</name>
    <name type="common">Pineapple</name>
    <name type="synonym">Ananas ananas</name>
    <dbReference type="NCBI Taxonomy" id="4615"/>
    <lineage>
        <taxon>Eukaryota</taxon>
        <taxon>Viridiplantae</taxon>
        <taxon>Streptophyta</taxon>
        <taxon>Embryophyta</taxon>
        <taxon>Tracheophyta</taxon>
        <taxon>Spermatophyta</taxon>
        <taxon>Magnoliopsida</taxon>
        <taxon>Liliopsida</taxon>
        <taxon>Poales</taxon>
        <taxon>Bromeliaceae</taxon>
        <taxon>Bromelioideae</taxon>
        <taxon>Ananas</taxon>
    </lineage>
</organism>
<evidence type="ECO:0000256" key="1">
    <source>
        <dbReference type="ARBA" id="ARBA00006019"/>
    </source>
</evidence>
<dbReference type="GeneID" id="109709191"/>
<sequence>MGKRNEFLLQELLRMWSNYQKMTIVTSEILAYLDRHYVPFSSRPPLKTVAAGCFFNLVFPKSPRTMIESVGDAVVSLMNREREGEEISHNLINSFMAFTTDGITILPHLYDPDIETAIRDGAFSYYSRKGFVWFMRCTFNYVSKYKECLIMESERAARYLILSRDFQRHYFVQLIDAALVEAFENAFRTKMTTIALRALSPRNYPTWTPMIETEKQHNLRHMEMHLRLKEEW</sequence>
<dbReference type="OrthoDB" id="27073at2759"/>
<dbReference type="Pfam" id="PF00888">
    <property type="entry name" value="Cullin"/>
    <property type="match status" value="1"/>
</dbReference>
<gene>
    <name evidence="4" type="primary">LOC109709191</name>
</gene>
<dbReference type="Proteomes" id="UP000515123">
    <property type="component" value="Linkage group 4"/>
</dbReference>
<keyword evidence="3" id="KW-1185">Reference proteome</keyword>
<dbReference type="PANTHER" id="PTHR11932">
    <property type="entry name" value="CULLIN"/>
    <property type="match status" value="1"/>
</dbReference>
<name>A0A6P5ETM0_ANACO</name>
<proteinExistence type="inferred from homology"/>
<accession>A0A6P5ETM0</accession>
<evidence type="ECO:0000313" key="4">
    <source>
        <dbReference type="RefSeq" id="XP_020086879.1"/>
    </source>
</evidence>
<dbReference type="GO" id="GO:0006511">
    <property type="term" value="P:ubiquitin-dependent protein catabolic process"/>
    <property type="evidence" value="ECO:0007669"/>
    <property type="project" value="InterPro"/>
</dbReference>
<evidence type="ECO:0000259" key="2">
    <source>
        <dbReference type="Pfam" id="PF00888"/>
    </source>
</evidence>
<reference evidence="3" key="1">
    <citation type="journal article" date="2015" name="Nat. Genet.">
        <title>The pineapple genome and the evolution of CAM photosynthesis.</title>
        <authorList>
            <person name="Ming R."/>
            <person name="VanBuren R."/>
            <person name="Wai C.M."/>
            <person name="Tang H."/>
            <person name="Schatz M.C."/>
            <person name="Bowers J.E."/>
            <person name="Lyons E."/>
            <person name="Wang M.L."/>
            <person name="Chen J."/>
            <person name="Biggers E."/>
            <person name="Zhang J."/>
            <person name="Huang L."/>
            <person name="Zhang L."/>
            <person name="Miao W."/>
            <person name="Zhang J."/>
            <person name="Ye Z."/>
            <person name="Miao C."/>
            <person name="Lin Z."/>
            <person name="Wang H."/>
            <person name="Zhou H."/>
            <person name="Yim W.C."/>
            <person name="Priest H.D."/>
            <person name="Zheng C."/>
            <person name="Woodhouse M."/>
            <person name="Edger P.P."/>
            <person name="Guyot R."/>
            <person name="Guo H.B."/>
            <person name="Guo H."/>
            <person name="Zheng G."/>
            <person name="Singh R."/>
            <person name="Sharma A."/>
            <person name="Min X."/>
            <person name="Zheng Y."/>
            <person name="Lee H."/>
            <person name="Gurtowski J."/>
            <person name="Sedlazeck F.J."/>
            <person name="Harkess A."/>
            <person name="McKain M.R."/>
            <person name="Liao Z."/>
            <person name="Fang J."/>
            <person name="Liu J."/>
            <person name="Zhang X."/>
            <person name="Zhang Q."/>
            <person name="Hu W."/>
            <person name="Qin Y."/>
            <person name="Wang K."/>
            <person name="Chen L.Y."/>
            <person name="Shirley N."/>
            <person name="Lin Y.R."/>
            <person name="Liu L.Y."/>
            <person name="Hernandez A.G."/>
            <person name="Wright C.L."/>
            <person name="Bulone V."/>
            <person name="Tuskan G.A."/>
            <person name="Heath K."/>
            <person name="Zee F."/>
            <person name="Moore P.H."/>
            <person name="Sunkar R."/>
            <person name="Leebens-Mack J.H."/>
            <person name="Mockler T."/>
            <person name="Bennetzen J.L."/>
            <person name="Freeling M."/>
            <person name="Sankoff D."/>
            <person name="Paterson A.H."/>
            <person name="Zhu X."/>
            <person name="Yang X."/>
            <person name="Smith J.A."/>
            <person name="Cushman J.C."/>
            <person name="Paull R.E."/>
            <person name="Yu Q."/>
        </authorList>
    </citation>
    <scope>NUCLEOTIDE SEQUENCE [LARGE SCALE GENOMIC DNA]</scope>
    <source>
        <strain evidence="3">cv. F153</strain>
    </source>
</reference>
<dbReference type="InterPro" id="IPR016159">
    <property type="entry name" value="Cullin_repeat-like_dom_sf"/>
</dbReference>
<dbReference type="InterPro" id="IPR001373">
    <property type="entry name" value="Cullin_N"/>
</dbReference>
<reference evidence="4" key="2">
    <citation type="submission" date="2025-08" db="UniProtKB">
        <authorList>
            <consortium name="RefSeq"/>
        </authorList>
    </citation>
    <scope>IDENTIFICATION</scope>
    <source>
        <tissue evidence="4">Leaf</tissue>
    </source>
</reference>
<dbReference type="SUPFAM" id="SSF74788">
    <property type="entry name" value="Cullin repeat-like"/>
    <property type="match status" value="1"/>
</dbReference>
<dbReference type="RefSeq" id="XP_020086879.1">
    <property type="nucleotide sequence ID" value="XM_020231290.1"/>
</dbReference>